<proteinExistence type="predicted"/>
<protein>
    <submittedName>
        <fullName evidence="1">Uncharacterized protein</fullName>
    </submittedName>
</protein>
<organism evidence="1 2">
    <name type="scientific">Penicillium brevicompactum</name>
    <dbReference type="NCBI Taxonomy" id="5074"/>
    <lineage>
        <taxon>Eukaryota</taxon>
        <taxon>Fungi</taxon>
        <taxon>Dikarya</taxon>
        <taxon>Ascomycota</taxon>
        <taxon>Pezizomycotina</taxon>
        <taxon>Eurotiomycetes</taxon>
        <taxon>Eurotiomycetidae</taxon>
        <taxon>Eurotiales</taxon>
        <taxon>Aspergillaceae</taxon>
        <taxon>Penicillium</taxon>
    </lineage>
</organism>
<gene>
    <name evidence="1" type="ORF">N7452_011193</name>
</gene>
<accession>A0A9W9Q212</accession>
<comment type="caution">
    <text evidence="1">The sequence shown here is derived from an EMBL/GenBank/DDBJ whole genome shotgun (WGS) entry which is preliminary data.</text>
</comment>
<dbReference type="AlphaFoldDB" id="A0A9W9Q212"/>
<dbReference type="EMBL" id="JAPZBQ010000006">
    <property type="protein sequence ID" value="KAJ5322904.1"/>
    <property type="molecule type" value="Genomic_DNA"/>
</dbReference>
<dbReference type="Proteomes" id="UP001147695">
    <property type="component" value="Unassembled WGS sequence"/>
</dbReference>
<reference evidence="1" key="1">
    <citation type="submission" date="2022-12" db="EMBL/GenBank/DDBJ databases">
        <authorList>
            <person name="Petersen C."/>
        </authorList>
    </citation>
    <scope>NUCLEOTIDE SEQUENCE</scope>
    <source>
        <strain evidence="1">IBT 35673</strain>
    </source>
</reference>
<sequence length="286" mass="32437">MWNYWWAHSKDDEFDNGTAHTLGWYRATIPTSKLGTQSYNCFDDDGENDNDARLNSILGRDSELRTLYGHCGITNGSLATMYCCPPSQTAIVVLGNAAEAVDAPETISKILLQAVFDLKPRIDLLPLLREQRKRCLKAHDKVISVWEHGRDASKYTSSAQDFIGSYLGLDTCRISIIASDTAEAQIAVVFNDNNSSKCDLEPHNDNSLSFMVTEHDKLLAKSMGDWDHYKAGVFDFVRENGVVKGFWWKWHIDEYQSLWVKIGERVDQKDIEQTLETFGRSRTVEV</sequence>
<evidence type="ECO:0000313" key="1">
    <source>
        <dbReference type="EMBL" id="KAJ5322904.1"/>
    </source>
</evidence>
<evidence type="ECO:0000313" key="2">
    <source>
        <dbReference type="Proteomes" id="UP001147695"/>
    </source>
</evidence>
<reference evidence="1" key="2">
    <citation type="journal article" date="2023" name="IMA Fungus">
        <title>Comparative genomic study of the Penicillium genus elucidates a diverse pangenome and 15 lateral gene transfer events.</title>
        <authorList>
            <person name="Petersen C."/>
            <person name="Sorensen T."/>
            <person name="Nielsen M.R."/>
            <person name="Sondergaard T.E."/>
            <person name="Sorensen J.L."/>
            <person name="Fitzpatrick D.A."/>
            <person name="Frisvad J.C."/>
            <person name="Nielsen K.L."/>
        </authorList>
    </citation>
    <scope>NUCLEOTIDE SEQUENCE</scope>
    <source>
        <strain evidence="1">IBT 35673</strain>
    </source>
</reference>
<name>A0A9W9Q212_PENBR</name>